<dbReference type="EMBL" id="BLAB01000001">
    <property type="protein sequence ID" value="GER93973.1"/>
    <property type="molecule type" value="Genomic_DNA"/>
</dbReference>
<comment type="caution">
    <text evidence="1">The sequence shown here is derived from an EMBL/GenBank/DDBJ whole genome shotgun (WGS) entry which is preliminary data.</text>
</comment>
<evidence type="ECO:0000313" key="1">
    <source>
        <dbReference type="EMBL" id="GER93973.1"/>
    </source>
</evidence>
<accession>A0A5J4L2R6</accession>
<organism evidence="1">
    <name type="scientific">hot springs metagenome</name>
    <dbReference type="NCBI Taxonomy" id="433727"/>
    <lineage>
        <taxon>unclassified sequences</taxon>
        <taxon>metagenomes</taxon>
        <taxon>ecological metagenomes</taxon>
    </lineage>
</organism>
<sequence length="104" mass="11609">MPPLRSFTRAAITTACATSIPATHFTISDLSSISRRSRYCFVIRLSETVSLMTLAISLDAFSGRSAALIFKVSIVVYIKSIIQKQGNFYRQWACGKFNESRTFS</sequence>
<reference evidence="1" key="1">
    <citation type="submission" date="2019-10" db="EMBL/GenBank/DDBJ databases">
        <title>Metagenomic sequencing of thiosulfate-disproportionating enrichment culture.</title>
        <authorList>
            <person name="Umezawa K."/>
            <person name="Kojima H."/>
            <person name="Fukui M."/>
        </authorList>
    </citation>
    <scope>NUCLEOTIDE SEQUENCE</scope>
    <source>
        <strain evidence="1">45J</strain>
    </source>
</reference>
<gene>
    <name evidence="1" type="ORF">A45J_1731</name>
</gene>
<dbReference type="AlphaFoldDB" id="A0A5J4L2R6"/>
<name>A0A5J4L2R6_9ZZZZ</name>
<protein>
    <submittedName>
        <fullName evidence="1">Uncharacterized protein</fullName>
    </submittedName>
</protein>
<proteinExistence type="predicted"/>